<protein>
    <recommendedName>
        <fullName evidence="11">T-box transcription factor TBX21</fullName>
    </recommendedName>
    <alternativeName>
        <fullName evidence="12">T-cell-specific T-box transcription factor T-bet</fullName>
    </alternativeName>
    <alternativeName>
        <fullName evidence="13">Transcription factor TBLYM</fullName>
    </alternativeName>
</protein>
<dbReference type="FunFam" id="2.60.40.820:FF:000011">
    <property type="entry name" value="T-box transcription factor TBX21"/>
    <property type="match status" value="1"/>
</dbReference>
<dbReference type="GO" id="GO:0001708">
    <property type="term" value="P:cell fate specification"/>
    <property type="evidence" value="ECO:0007669"/>
    <property type="project" value="TreeGrafter"/>
</dbReference>
<keyword evidence="5" id="KW-0832">Ubl conjugation</keyword>
<dbReference type="GO" id="GO:0045892">
    <property type="term" value="P:negative regulation of DNA-templated transcription"/>
    <property type="evidence" value="ECO:0007669"/>
    <property type="project" value="UniProtKB-ARBA"/>
</dbReference>
<evidence type="ECO:0000256" key="11">
    <source>
        <dbReference type="ARBA" id="ARBA00072238"/>
    </source>
</evidence>
<dbReference type="GO" id="GO:0045893">
    <property type="term" value="P:positive regulation of DNA-templated transcription"/>
    <property type="evidence" value="ECO:0007669"/>
    <property type="project" value="InterPro"/>
</dbReference>
<keyword evidence="8" id="KW-0010">Activator</keyword>
<evidence type="ECO:0000259" key="16">
    <source>
        <dbReference type="PROSITE" id="PS50252"/>
    </source>
</evidence>
<proteinExistence type="evidence at transcript level"/>
<evidence type="ECO:0000256" key="10">
    <source>
        <dbReference type="ARBA" id="ARBA00023242"/>
    </source>
</evidence>
<evidence type="ECO:0000256" key="8">
    <source>
        <dbReference type="ARBA" id="ARBA00023159"/>
    </source>
</evidence>
<evidence type="ECO:0000256" key="13">
    <source>
        <dbReference type="ARBA" id="ARBA00081928"/>
    </source>
</evidence>
<dbReference type="PANTHER" id="PTHR11267:SF201">
    <property type="entry name" value="T-BOX DOMAIN-CONTAINING PROTEIN"/>
    <property type="match status" value="1"/>
</dbReference>
<keyword evidence="9" id="KW-0804">Transcription</keyword>
<dbReference type="PROSITE" id="PS01283">
    <property type="entry name" value="TBOX_1"/>
    <property type="match status" value="1"/>
</dbReference>
<dbReference type="SUPFAM" id="SSF49417">
    <property type="entry name" value="p53-like transcription factors"/>
    <property type="match status" value="1"/>
</dbReference>
<feature type="compositionally biased region" description="Polar residues" evidence="15">
    <location>
        <begin position="83"/>
        <end position="120"/>
    </location>
</feature>
<name>Q9GRF2_PTYFL</name>
<keyword evidence="10 14" id="KW-0539">Nucleus</keyword>
<evidence type="ECO:0000256" key="14">
    <source>
        <dbReference type="PROSITE-ProRule" id="PRU00201"/>
    </source>
</evidence>
<feature type="compositionally biased region" description="Polar residues" evidence="15">
    <location>
        <begin position="393"/>
        <end position="403"/>
    </location>
</feature>
<evidence type="ECO:0000256" key="1">
    <source>
        <dbReference type="ARBA" id="ARBA00004123"/>
    </source>
</evidence>
<feature type="domain" description="T-box" evidence="16">
    <location>
        <begin position="188"/>
        <end position="367"/>
    </location>
</feature>
<dbReference type="InterPro" id="IPR001699">
    <property type="entry name" value="TF_T-box"/>
</dbReference>
<evidence type="ECO:0000256" key="9">
    <source>
        <dbReference type="ARBA" id="ARBA00023163"/>
    </source>
</evidence>
<feature type="compositionally biased region" description="Basic and acidic residues" evidence="15">
    <location>
        <begin position="568"/>
        <end position="581"/>
    </location>
</feature>
<keyword evidence="3" id="KW-1017">Isopeptide bond</keyword>
<dbReference type="Pfam" id="PF00907">
    <property type="entry name" value="T-box"/>
    <property type="match status" value="1"/>
</dbReference>
<dbReference type="InterPro" id="IPR046360">
    <property type="entry name" value="T-box_DNA-bd"/>
</dbReference>
<feature type="compositionally biased region" description="Low complexity" evidence="15">
    <location>
        <begin position="493"/>
        <end position="511"/>
    </location>
</feature>
<comment type="subcellular location">
    <subcellularLocation>
        <location evidence="1 14">Nucleus</location>
    </subcellularLocation>
</comment>
<evidence type="ECO:0000256" key="12">
    <source>
        <dbReference type="ARBA" id="ARBA00078344"/>
    </source>
</evidence>
<dbReference type="CDD" id="cd20194">
    <property type="entry name" value="T-box_TBR1_2_21-like"/>
    <property type="match status" value="1"/>
</dbReference>
<dbReference type="Gene3D" id="2.60.40.820">
    <property type="entry name" value="Transcription factor, T-box"/>
    <property type="match status" value="1"/>
</dbReference>
<feature type="region of interest" description="Disordered" evidence="15">
    <location>
        <begin position="380"/>
        <end position="404"/>
    </location>
</feature>
<organism evidence="17">
    <name type="scientific">Ptychodera flava</name>
    <name type="common">Acorn worm</name>
    <dbReference type="NCBI Taxonomy" id="63121"/>
    <lineage>
        <taxon>Eukaryota</taxon>
        <taxon>Metazoa</taxon>
        <taxon>Hemichordata</taxon>
        <taxon>Enteropneusta</taxon>
        <taxon>Ptychoderidae</taxon>
        <taxon>Ptychodera</taxon>
    </lineage>
</organism>
<keyword evidence="6" id="KW-0805">Transcription regulation</keyword>
<evidence type="ECO:0000313" key="17">
    <source>
        <dbReference type="EMBL" id="BAB19985.1"/>
    </source>
</evidence>
<dbReference type="PROSITE" id="PS50252">
    <property type="entry name" value="TBOX_3"/>
    <property type="match status" value="1"/>
</dbReference>
<keyword evidence="4" id="KW-0597">Phosphoprotein</keyword>
<feature type="region of interest" description="Disordered" evidence="15">
    <location>
        <begin position="19"/>
        <end position="49"/>
    </location>
</feature>
<dbReference type="GO" id="GO:0005634">
    <property type="term" value="C:nucleus"/>
    <property type="evidence" value="ECO:0007669"/>
    <property type="project" value="UniProtKB-SubCell"/>
</dbReference>
<dbReference type="EMBL" id="AB004911">
    <property type="protein sequence ID" value="BAB19985.1"/>
    <property type="molecule type" value="mRNA"/>
</dbReference>
<evidence type="ECO:0000256" key="4">
    <source>
        <dbReference type="ARBA" id="ARBA00022553"/>
    </source>
</evidence>
<feature type="region of interest" description="Disordered" evidence="15">
    <location>
        <begin position="493"/>
        <end position="593"/>
    </location>
</feature>
<dbReference type="GO" id="GO:0000978">
    <property type="term" value="F:RNA polymerase II cis-regulatory region sequence-specific DNA binding"/>
    <property type="evidence" value="ECO:0007669"/>
    <property type="project" value="InterPro"/>
</dbReference>
<dbReference type="InterPro" id="IPR008967">
    <property type="entry name" value="p53-like_TF_DNA-bd_sf"/>
</dbReference>
<dbReference type="PANTHER" id="PTHR11267">
    <property type="entry name" value="T-BOX PROTEIN-RELATED"/>
    <property type="match status" value="1"/>
</dbReference>
<dbReference type="SMART" id="SM00425">
    <property type="entry name" value="TBOX"/>
    <property type="match status" value="1"/>
</dbReference>
<dbReference type="GO" id="GO:0000785">
    <property type="term" value="C:chromatin"/>
    <property type="evidence" value="ECO:0007669"/>
    <property type="project" value="TreeGrafter"/>
</dbReference>
<keyword evidence="2" id="KW-0678">Repressor</keyword>
<evidence type="ECO:0000256" key="15">
    <source>
        <dbReference type="SAM" id="MobiDB-lite"/>
    </source>
</evidence>
<evidence type="ECO:0000256" key="3">
    <source>
        <dbReference type="ARBA" id="ARBA00022499"/>
    </source>
</evidence>
<feature type="compositionally biased region" description="Polar residues" evidence="15">
    <location>
        <begin position="19"/>
        <end position="40"/>
    </location>
</feature>
<feature type="region of interest" description="Disordered" evidence="15">
    <location>
        <begin position="69"/>
        <end position="124"/>
    </location>
</feature>
<dbReference type="InterPro" id="IPR036960">
    <property type="entry name" value="T-box_sf"/>
</dbReference>
<dbReference type="InterPro" id="IPR018186">
    <property type="entry name" value="TF_T-box_CS"/>
</dbReference>
<dbReference type="PRINTS" id="PR00937">
    <property type="entry name" value="TBOX"/>
</dbReference>
<sequence>MMIRQAEISHHPYAQYSSSTISVDRSASHSNQPSDGNANGVNMLASDENNSDGGFTITNLLSSYRDGGGGANSHAYGDPDNGPSATPSGNSTDDEASTVSASGDSQPINYRSPPDSNSGATYLHNKLPAPNISLLNASSPTEFQSQYINMDTAGYGNQQATFTHGSPTFNGLRQPNTAGFKGKACVYLCNRDLWLKFHQQNTEMIITKQGRRMFPTLSFRFTGLDPSAHYNVFVDMVLSDPNHWKFQSGKWVPCGQAEHVHPGSNIYIHPDSPNTGNHWMKQEVVFSKLKLTNNKGKDNGHIVLNSMHKYQPRIHVIEVSPNRPPDQRTLQTHSFPETQFFAVTAYQNTDITQLKIDHNPFAKGFRDNYDSFNRTIDRFTPSPTPTPVHSSHYNASSGQTRQSPYPVGMPIPAATFSAMQNGTATSQASMIGEVTKSKTGDIVQDAIKYENFPPNTVTPHSYDMNQIQQQLRVNYSRSNLLLTTTQPYMASTSTYTTTTASQLRSTRTSSSPNQEDPNSSSWISTPLSNSSSDSGIYEQPIKRQKLSPTADSPESLPSRESSPIAKAIRNDTKEDEPRGNEEPPINRPHGNFYGYPHSYYGGGEGYPGQAYQHYNEYQTVPVGEVHYGNYPPISGFGGTY</sequence>
<reference evidence="17" key="1">
    <citation type="journal article" date="2000" name="J. Exp. Zool.">
        <title>T-Brain expression in the apical organ of hemichordate tornaria larvae suggests its evolutionary link to the vertebrate forebrain.</title>
        <authorList>
            <person name="Tagawa K."/>
            <person name="Humphreys T."/>
            <person name="Satoh N."/>
        </authorList>
    </citation>
    <scope>NUCLEOTIDE SEQUENCE</scope>
</reference>
<dbReference type="PROSITE" id="PS01264">
    <property type="entry name" value="TBOX_2"/>
    <property type="match status" value="1"/>
</dbReference>
<dbReference type="AlphaFoldDB" id="Q9GRF2"/>
<dbReference type="GO" id="GO:0000981">
    <property type="term" value="F:DNA-binding transcription factor activity, RNA polymerase II-specific"/>
    <property type="evidence" value="ECO:0007669"/>
    <property type="project" value="TreeGrafter"/>
</dbReference>
<feature type="compositionally biased region" description="Polar residues" evidence="15">
    <location>
        <begin position="512"/>
        <end position="534"/>
    </location>
</feature>
<accession>Q9GRF2</accession>
<evidence type="ECO:0000256" key="5">
    <source>
        <dbReference type="ARBA" id="ARBA00022843"/>
    </source>
</evidence>
<feature type="compositionally biased region" description="Low complexity" evidence="15">
    <location>
        <begin position="552"/>
        <end position="563"/>
    </location>
</feature>
<evidence type="ECO:0000256" key="6">
    <source>
        <dbReference type="ARBA" id="ARBA00023015"/>
    </source>
</evidence>
<evidence type="ECO:0000256" key="2">
    <source>
        <dbReference type="ARBA" id="ARBA00022491"/>
    </source>
</evidence>
<feature type="DNA-binding region" description="T-box" evidence="14">
    <location>
        <begin position="193"/>
        <end position="367"/>
    </location>
</feature>
<gene>
    <name evidence="17" type="primary">Pf-Tbrain</name>
</gene>
<keyword evidence="7 14" id="KW-0238">DNA-binding</keyword>
<evidence type="ECO:0000256" key="7">
    <source>
        <dbReference type="ARBA" id="ARBA00023125"/>
    </source>
</evidence>